<proteinExistence type="predicted"/>
<accession>A0A6G1EYT2</accession>
<evidence type="ECO:0000313" key="1">
    <source>
        <dbReference type="EMBL" id="KAF0929794.1"/>
    </source>
</evidence>
<reference evidence="1 2" key="1">
    <citation type="submission" date="2019-11" db="EMBL/GenBank/DDBJ databases">
        <title>Whole genome sequence of Oryza granulata.</title>
        <authorList>
            <person name="Li W."/>
        </authorList>
    </citation>
    <scope>NUCLEOTIDE SEQUENCE [LARGE SCALE GENOMIC DNA]</scope>
    <source>
        <strain evidence="2">cv. Menghai</strain>
        <tissue evidence="1">Leaf</tissue>
    </source>
</reference>
<comment type="caution">
    <text evidence="1">The sequence shown here is derived from an EMBL/GenBank/DDBJ whole genome shotgun (WGS) entry which is preliminary data.</text>
</comment>
<name>A0A6G1EYT2_9ORYZ</name>
<protein>
    <submittedName>
        <fullName evidence="1">Uncharacterized protein</fullName>
    </submittedName>
</protein>
<dbReference type="AlphaFoldDB" id="A0A6G1EYT2"/>
<keyword evidence="2" id="KW-1185">Reference proteome</keyword>
<dbReference type="EMBL" id="SPHZ02000002">
    <property type="protein sequence ID" value="KAF0929794.1"/>
    <property type="molecule type" value="Genomic_DNA"/>
</dbReference>
<dbReference type="Proteomes" id="UP000479710">
    <property type="component" value="Unassembled WGS sequence"/>
</dbReference>
<gene>
    <name evidence="1" type="ORF">E2562_025933</name>
</gene>
<sequence>MDDDGSMRRIAVGTELLVALPGEKATVVALRTSRRRHRRHRSDRGLALVVAGAARPDVCPAGVGLG</sequence>
<organism evidence="1 2">
    <name type="scientific">Oryza meyeriana var. granulata</name>
    <dbReference type="NCBI Taxonomy" id="110450"/>
    <lineage>
        <taxon>Eukaryota</taxon>
        <taxon>Viridiplantae</taxon>
        <taxon>Streptophyta</taxon>
        <taxon>Embryophyta</taxon>
        <taxon>Tracheophyta</taxon>
        <taxon>Spermatophyta</taxon>
        <taxon>Magnoliopsida</taxon>
        <taxon>Liliopsida</taxon>
        <taxon>Poales</taxon>
        <taxon>Poaceae</taxon>
        <taxon>BOP clade</taxon>
        <taxon>Oryzoideae</taxon>
        <taxon>Oryzeae</taxon>
        <taxon>Oryzinae</taxon>
        <taxon>Oryza</taxon>
        <taxon>Oryza meyeriana</taxon>
    </lineage>
</organism>
<evidence type="ECO:0000313" key="2">
    <source>
        <dbReference type="Proteomes" id="UP000479710"/>
    </source>
</evidence>